<evidence type="ECO:0000313" key="1">
    <source>
        <dbReference type="EMBL" id="QGV16943.1"/>
    </source>
</evidence>
<organism evidence="1 2">
    <name type="scientific">Lacticaseibacillus paracasei subsp. paracasei</name>
    <dbReference type="NCBI Taxonomy" id="47714"/>
    <lineage>
        <taxon>Bacteria</taxon>
        <taxon>Bacillati</taxon>
        <taxon>Bacillota</taxon>
        <taxon>Bacilli</taxon>
        <taxon>Lactobacillales</taxon>
        <taxon>Lactobacillaceae</taxon>
        <taxon>Lacticaseibacillus</taxon>
    </lineage>
</organism>
<proteinExistence type="predicted"/>
<gene>
    <name evidence="1" type="ORF">LCAKO_0364</name>
</gene>
<protein>
    <submittedName>
        <fullName evidence="1">Uncharacterized protein</fullName>
    </submittedName>
</protein>
<sequence>MLGNVDLDTEDHTISDLDDNLVFPFHVTQYSEIEIIYMGNVQIRN</sequence>
<accession>A0AAP9HEN0</accession>
<evidence type="ECO:0000313" key="2">
    <source>
        <dbReference type="Proteomes" id="UP000423274"/>
    </source>
</evidence>
<reference evidence="1 2" key="1">
    <citation type="submission" date="2017-08" db="EMBL/GenBank/DDBJ databases">
        <title>Genome sequence, comparative genomics and functional analysis of the highly adhesive Lactobacillus paracasei Kobulty strain.</title>
        <authorList>
            <person name="Koryszewska-Baginska A."/>
            <person name="Grynberg M."/>
            <person name="Aleksandrzak-Piekarczyk T."/>
        </authorList>
    </citation>
    <scope>NUCLEOTIDE SEQUENCE [LARGE SCALE GENOMIC DNA]</scope>
    <source>
        <strain evidence="1 2">IBB3423</strain>
    </source>
</reference>
<name>A0AAP9HEN0_LACPA</name>
<dbReference type="AlphaFoldDB" id="A0AAP9HEN0"/>
<dbReference type="EMBL" id="CP022954">
    <property type="protein sequence ID" value="QGV16943.1"/>
    <property type="molecule type" value="Genomic_DNA"/>
</dbReference>
<dbReference type="Proteomes" id="UP000423274">
    <property type="component" value="Chromosome"/>
</dbReference>